<organism evidence="2 3">
    <name type="scientific">Flavobacterium polysaccharolyticum</name>
    <dbReference type="NCBI Taxonomy" id="3133148"/>
    <lineage>
        <taxon>Bacteria</taxon>
        <taxon>Pseudomonadati</taxon>
        <taxon>Bacteroidota</taxon>
        <taxon>Flavobacteriia</taxon>
        <taxon>Flavobacteriales</taxon>
        <taxon>Flavobacteriaceae</taxon>
        <taxon>Flavobacterium</taxon>
    </lineage>
</organism>
<reference evidence="2 3" key="1">
    <citation type="submission" date="2024-03" db="EMBL/GenBank/DDBJ databases">
        <title>Two novel species of the genus Flavobacterium exhibiting potentially degradation of complex polysaccharides.</title>
        <authorList>
            <person name="Lian X."/>
        </authorList>
    </citation>
    <scope>NUCLEOTIDE SEQUENCE [LARGE SCALE GENOMIC DNA]</scope>
    <source>
        <strain evidence="2 3">N6</strain>
    </source>
</reference>
<dbReference type="RefSeq" id="WP_342690923.1">
    <property type="nucleotide sequence ID" value="NZ_JBCGDP010000003.1"/>
</dbReference>
<evidence type="ECO:0000256" key="1">
    <source>
        <dbReference type="SAM" id="SignalP"/>
    </source>
</evidence>
<dbReference type="Proteomes" id="UP001468798">
    <property type="component" value="Unassembled WGS sequence"/>
</dbReference>
<comment type="caution">
    <text evidence="2">The sequence shown here is derived from an EMBL/GenBank/DDBJ whole genome shotgun (WGS) entry which is preliminary data.</text>
</comment>
<dbReference type="EMBL" id="JBCGDP010000003">
    <property type="protein sequence ID" value="MEM0575857.1"/>
    <property type="molecule type" value="Genomic_DNA"/>
</dbReference>
<feature type="signal peptide" evidence="1">
    <location>
        <begin position="1"/>
        <end position="27"/>
    </location>
</feature>
<gene>
    <name evidence="2" type="ORF">WFZ86_05055</name>
</gene>
<evidence type="ECO:0008006" key="4">
    <source>
        <dbReference type="Google" id="ProtNLM"/>
    </source>
</evidence>
<evidence type="ECO:0000313" key="3">
    <source>
        <dbReference type="Proteomes" id="UP001468798"/>
    </source>
</evidence>
<keyword evidence="1" id="KW-0732">Signal</keyword>
<protein>
    <recommendedName>
        <fullName evidence="4">DUF1735 domain-containing protein</fullName>
    </recommendedName>
</protein>
<name>A0ABU9NNC0_9FLAO</name>
<proteinExistence type="predicted"/>
<accession>A0ABU9NNC0</accession>
<feature type="chain" id="PRO_5047260823" description="DUF1735 domain-containing protein" evidence="1">
    <location>
        <begin position="28"/>
        <end position="387"/>
    </location>
</feature>
<evidence type="ECO:0000313" key="2">
    <source>
        <dbReference type="EMBL" id="MEM0575857.1"/>
    </source>
</evidence>
<keyword evidence="3" id="KW-1185">Reference proteome</keyword>
<sequence>MNTLLKITASISLLLFVLCTTSCSNNAVEDPQLPPSIEDLIENGKLADFKLSELDYKSIDILQPEISAGVETKFGEIRITIPYSISYTGLSLKEVNFDSSKFNIFPEIGTKQLFSEKDPIIYTISSKKNPKVAINYKVFVIKEAAPQPEILQITSFKFEKSKNPALTADIEAEKIGTESGWKQIFIFVPPGTDLTNLIPTITFKGTHLLTTLPNLQHFGEYVAGTPVDFKYPKRFPLVVQDASLSGATLYDVIVDVKNPIKFVANPLVINNIAKNKDFFGAVGTFINQGNHLITSFAPTYKNKIPMISNGINIGLISLTIPGGGLKPGESSDIKFSLNKTLSSQLPVGAYKFTSVHPPGFTEILSWPPDAEKLLLPSELDITVNLVD</sequence>